<reference evidence="2 3" key="1">
    <citation type="journal article" date="2019" name="Int. J. Syst. Evol. Microbiol.">
        <title>The Global Catalogue of Microorganisms (GCM) 10K type strain sequencing project: providing services to taxonomists for standard genome sequencing and annotation.</title>
        <authorList>
            <consortium name="The Broad Institute Genomics Platform"/>
            <consortium name="The Broad Institute Genome Sequencing Center for Infectious Disease"/>
            <person name="Wu L."/>
            <person name="Ma J."/>
        </authorList>
    </citation>
    <scope>NUCLEOTIDE SEQUENCE [LARGE SCALE GENOMIC DNA]</scope>
    <source>
        <strain evidence="2 3">JCM 16009</strain>
    </source>
</reference>
<name>A0ABN2MS97_9PSEU</name>
<feature type="region of interest" description="Disordered" evidence="1">
    <location>
        <begin position="118"/>
        <end position="139"/>
    </location>
</feature>
<keyword evidence="3" id="KW-1185">Reference proteome</keyword>
<sequence>MRAADRLRSHRRAGDEGIRRFLAEDVLPHLPSNLEFTRVSTISDQRRVAHEMKVRFTHDRELPWLLPGVGPTGRDVETDAVSVASYRHTSRLGVVTSQIRAYRITWDRLDVLEQVTCRHPASPTARPSAAPPRAGPRPG</sequence>
<feature type="compositionally biased region" description="Pro residues" evidence="1">
    <location>
        <begin position="129"/>
        <end position="139"/>
    </location>
</feature>
<organism evidence="2 3">
    <name type="scientific">Pseudonocardia ailaonensis</name>
    <dbReference type="NCBI Taxonomy" id="367279"/>
    <lineage>
        <taxon>Bacteria</taxon>
        <taxon>Bacillati</taxon>
        <taxon>Actinomycetota</taxon>
        <taxon>Actinomycetes</taxon>
        <taxon>Pseudonocardiales</taxon>
        <taxon>Pseudonocardiaceae</taxon>
        <taxon>Pseudonocardia</taxon>
    </lineage>
</organism>
<gene>
    <name evidence="2" type="ORF">GCM10009836_13180</name>
</gene>
<protein>
    <submittedName>
        <fullName evidence="2">Uncharacterized protein</fullName>
    </submittedName>
</protein>
<comment type="caution">
    <text evidence="2">The sequence shown here is derived from an EMBL/GenBank/DDBJ whole genome shotgun (WGS) entry which is preliminary data.</text>
</comment>
<evidence type="ECO:0000313" key="2">
    <source>
        <dbReference type="EMBL" id="GAA1836129.1"/>
    </source>
</evidence>
<dbReference type="SUPFAM" id="SSF54427">
    <property type="entry name" value="NTF2-like"/>
    <property type="match status" value="1"/>
</dbReference>
<dbReference type="EMBL" id="BAAAQK010000004">
    <property type="protein sequence ID" value="GAA1836129.1"/>
    <property type="molecule type" value="Genomic_DNA"/>
</dbReference>
<evidence type="ECO:0000313" key="3">
    <source>
        <dbReference type="Proteomes" id="UP001500449"/>
    </source>
</evidence>
<dbReference type="PANTHER" id="PTHR38436:SF3">
    <property type="entry name" value="CARBOXYMETHYLENEBUTENOLIDASE-RELATED"/>
    <property type="match status" value="1"/>
</dbReference>
<dbReference type="Gene3D" id="3.10.450.50">
    <property type="match status" value="1"/>
</dbReference>
<dbReference type="InterPro" id="IPR009959">
    <property type="entry name" value="Cyclase_SnoaL-like"/>
</dbReference>
<dbReference type="InterPro" id="IPR032710">
    <property type="entry name" value="NTF2-like_dom_sf"/>
</dbReference>
<accession>A0ABN2MS97</accession>
<dbReference type="PANTHER" id="PTHR38436">
    <property type="entry name" value="POLYKETIDE CYCLASE SNOAL-LIKE DOMAIN"/>
    <property type="match status" value="1"/>
</dbReference>
<dbReference type="Proteomes" id="UP001500449">
    <property type="component" value="Unassembled WGS sequence"/>
</dbReference>
<proteinExistence type="predicted"/>
<evidence type="ECO:0000256" key="1">
    <source>
        <dbReference type="SAM" id="MobiDB-lite"/>
    </source>
</evidence>